<dbReference type="EMBL" id="CAKMRJ010003334">
    <property type="protein sequence ID" value="CAH1431238.1"/>
    <property type="molecule type" value="Genomic_DNA"/>
</dbReference>
<reference evidence="1 2" key="1">
    <citation type="submission" date="2022-01" db="EMBL/GenBank/DDBJ databases">
        <authorList>
            <person name="Xiong W."/>
            <person name="Schranz E."/>
        </authorList>
    </citation>
    <scope>NUCLEOTIDE SEQUENCE [LARGE SCALE GENOMIC DNA]</scope>
</reference>
<dbReference type="Proteomes" id="UP001157418">
    <property type="component" value="Unassembled WGS sequence"/>
</dbReference>
<sequence length="87" mass="9944">MLYFRQLCDYDQILPARKSQGVGINAGPLPLVNLLFQGAVLIKFEEKDLGFFCLIRLQVGSEEHSTKSCSDSLNWVFSWYSFFSICI</sequence>
<comment type="caution">
    <text evidence="1">The sequence shown here is derived from an EMBL/GenBank/DDBJ whole genome shotgun (WGS) entry which is preliminary data.</text>
</comment>
<proteinExistence type="predicted"/>
<organism evidence="1 2">
    <name type="scientific">Lactuca virosa</name>
    <dbReference type="NCBI Taxonomy" id="75947"/>
    <lineage>
        <taxon>Eukaryota</taxon>
        <taxon>Viridiplantae</taxon>
        <taxon>Streptophyta</taxon>
        <taxon>Embryophyta</taxon>
        <taxon>Tracheophyta</taxon>
        <taxon>Spermatophyta</taxon>
        <taxon>Magnoliopsida</taxon>
        <taxon>eudicotyledons</taxon>
        <taxon>Gunneridae</taxon>
        <taxon>Pentapetalae</taxon>
        <taxon>asterids</taxon>
        <taxon>campanulids</taxon>
        <taxon>Asterales</taxon>
        <taxon>Asteraceae</taxon>
        <taxon>Cichorioideae</taxon>
        <taxon>Cichorieae</taxon>
        <taxon>Lactucinae</taxon>
        <taxon>Lactuca</taxon>
    </lineage>
</organism>
<keyword evidence="2" id="KW-1185">Reference proteome</keyword>
<accession>A0AAU9N2X4</accession>
<dbReference type="AlphaFoldDB" id="A0AAU9N2X4"/>
<evidence type="ECO:0000313" key="1">
    <source>
        <dbReference type="EMBL" id="CAH1431238.1"/>
    </source>
</evidence>
<name>A0AAU9N2X4_9ASTR</name>
<gene>
    <name evidence="1" type="ORF">LVIROSA_LOCUS17963</name>
</gene>
<evidence type="ECO:0000313" key="2">
    <source>
        <dbReference type="Proteomes" id="UP001157418"/>
    </source>
</evidence>
<protein>
    <submittedName>
        <fullName evidence="1">Uncharacterized protein</fullName>
    </submittedName>
</protein>